<comment type="subcellular location">
    <subcellularLocation>
        <location evidence="1">Endoplasmic reticulum membrane</location>
        <topology evidence="1">Multi-pass membrane protein</topology>
    </subcellularLocation>
</comment>
<gene>
    <name evidence="15" type="ORF">DICVIV_00159</name>
</gene>
<dbReference type="AlphaFoldDB" id="A0A0D8YAH1"/>
<evidence type="ECO:0000256" key="11">
    <source>
        <dbReference type="ARBA" id="ARBA00049729"/>
    </source>
</evidence>
<feature type="transmembrane region" description="Helical" evidence="13">
    <location>
        <begin position="38"/>
        <end position="60"/>
    </location>
</feature>
<comment type="similarity">
    <text evidence="2">Belongs to the peptidase U48 family.</text>
</comment>
<dbReference type="EMBL" id="KN716150">
    <property type="protein sequence ID" value="KJH53730.1"/>
    <property type="molecule type" value="Genomic_DNA"/>
</dbReference>
<feature type="transmembrane region" description="Helical" evidence="13">
    <location>
        <begin position="6"/>
        <end position="26"/>
    </location>
</feature>
<evidence type="ECO:0000256" key="2">
    <source>
        <dbReference type="ARBA" id="ARBA00006897"/>
    </source>
</evidence>
<evidence type="ECO:0000313" key="15">
    <source>
        <dbReference type="EMBL" id="KJH53730.1"/>
    </source>
</evidence>
<evidence type="ECO:0000256" key="4">
    <source>
        <dbReference type="ARBA" id="ARBA00022692"/>
    </source>
</evidence>
<dbReference type="STRING" id="29172.A0A0D8YAH1"/>
<dbReference type="EC" id="3.4.26.1" evidence="11"/>
<evidence type="ECO:0000256" key="8">
    <source>
        <dbReference type="ARBA" id="ARBA00023136"/>
    </source>
</evidence>
<evidence type="ECO:0000256" key="6">
    <source>
        <dbReference type="ARBA" id="ARBA00022824"/>
    </source>
</evidence>
<feature type="domain" description="CAAX prenyl protease 2/Lysostaphin resistance protein A-like" evidence="14">
    <location>
        <begin position="123"/>
        <end position="227"/>
    </location>
</feature>
<dbReference type="InterPro" id="IPR003675">
    <property type="entry name" value="Rce1/LyrA-like_dom"/>
</dbReference>
<keyword evidence="16" id="KW-1185">Reference proteome</keyword>
<accession>A0A0D8YAH1</accession>
<evidence type="ECO:0000256" key="13">
    <source>
        <dbReference type="SAM" id="Phobius"/>
    </source>
</evidence>
<keyword evidence="5" id="KW-0378">Hydrolase</keyword>
<name>A0A0D8YAH1_DICVI</name>
<protein>
    <recommendedName>
        <fullName evidence="12">CAAX prenyl protease 2</fullName>
        <ecNumber evidence="11">3.4.26.1</ecNumber>
    </recommendedName>
    <alternativeName>
        <fullName evidence="9">Farnesylated proteins-converting enzyme 2</fullName>
    </alternativeName>
</protein>
<keyword evidence="3 15" id="KW-0645">Protease</keyword>
<evidence type="ECO:0000256" key="12">
    <source>
        <dbReference type="ARBA" id="ARBA00049763"/>
    </source>
</evidence>
<comment type="catalytic activity">
    <reaction evidence="10">
        <text>Hydrolyzes the peptide bond -P2-(S-farnesyl or geranylgeranyl)C-P1'-P2'-P3'-COOH where P1' and P2' are amino acids with aliphatic sidechains and P3' is any C-terminal residue.</text>
        <dbReference type="EC" id="3.4.26.1"/>
    </reaction>
</comment>
<feature type="transmembrane region" description="Helical" evidence="13">
    <location>
        <begin position="245"/>
        <end position="262"/>
    </location>
</feature>
<keyword evidence="7 13" id="KW-1133">Transmembrane helix</keyword>
<evidence type="ECO:0000313" key="16">
    <source>
        <dbReference type="Proteomes" id="UP000053766"/>
    </source>
</evidence>
<dbReference type="Proteomes" id="UP000053766">
    <property type="component" value="Unassembled WGS sequence"/>
</dbReference>
<organism evidence="15 16">
    <name type="scientific">Dictyocaulus viviparus</name>
    <name type="common">Bovine lungworm</name>
    <dbReference type="NCBI Taxonomy" id="29172"/>
    <lineage>
        <taxon>Eukaryota</taxon>
        <taxon>Metazoa</taxon>
        <taxon>Ecdysozoa</taxon>
        <taxon>Nematoda</taxon>
        <taxon>Chromadorea</taxon>
        <taxon>Rhabditida</taxon>
        <taxon>Rhabditina</taxon>
        <taxon>Rhabditomorpha</taxon>
        <taxon>Strongyloidea</taxon>
        <taxon>Metastrongylidae</taxon>
        <taxon>Dictyocaulus</taxon>
    </lineage>
</organism>
<keyword evidence="4 13" id="KW-0812">Transmembrane</keyword>
<dbReference type="GO" id="GO:0005789">
    <property type="term" value="C:endoplasmic reticulum membrane"/>
    <property type="evidence" value="ECO:0007669"/>
    <property type="project" value="UniProtKB-SubCell"/>
</dbReference>
<evidence type="ECO:0000259" key="14">
    <source>
        <dbReference type="Pfam" id="PF02517"/>
    </source>
</evidence>
<reference evidence="16" key="2">
    <citation type="journal article" date="2016" name="Sci. Rep.">
        <title>Dictyocaulus viviparus genome, variome and transcriptome elucidate lungworm biology and support future intervention.</title>
        <authorList>
            <person name="McNulty S.N."/>
            <person name="Strube C."/>
            <person name="Rosa B.A."/>
            <person name="Martin J.C."/>
            <person name="Tyagi R."/>
            <person name="Choi Y.J."/>
            <person name="Wang Q."/>
            <person name="Hallsworth Pepin K."/>
            <person name="Zhang X."/>
            <person name="Ozersky P."/>
            <person name="Wilson R.K."/>
            <person name="Sternberg P.W."/>
            <person name="Gasser R.B."/>
            <person name="Mitreva M."/>
        </authorList>
    </citation>
    <scope>NUCLEOTIDE SEQUENCE [LARGE SCALE GENOMIC DNA]</scope>
    <source>
        <strain evidence="16">HannoverDv2000</strain>
    </source>
</reference>
<proteinExistence type="inferred from homology"/>
<keyword evidence="8 13" id="KW-0472">Membrane</keyword>
<dbReference type="PANTHER" id="PTHR13046">
    <property type="entry name" value="PROTEASE U48 CAAX PRENYL PROTEASE RCE1"/>
    <property type="match status" value="1"/>
</dbReference>
<reference evidence="15 16" key="1">
    <citation type="submission" date="2013-11" db="EMBL/GenBank/DDBJ databases">
        <title>Draft genome of the bovine lungworm Dictyocaulus viviparus.</title>
        <authorList>
            <person name="Mitreva M."/>
        </authorList>
    </citation>
    <scope>NUCLEOTIDE SEQUENCE [LARGE SCALE GENOMIC DNA]</scope>
    <source>
        <strain evidence="15 16">HannoverDv2000</strain>
    </source>
</reference>
<dbReference type="Pfam" id="PF02517">
    <property type="entry name" value="Rce1-like"/>
    <property type="match status" value="1"/>
</dbReference>
<dbReference type="PANTHER" id="PTHR13046:SF0">
    <property type="entry name" value="CAAX PRENYL PROTEASE 2"/>
    <property type="match status" value="1"/>
</dbReference>
<evidence type="ECO:0000256" key="3">
    <source>
        <dbReference type="ARBA" id="ARBA00022670"/>
    </source>
</evidence>
<dbReference type="OrthoDB" id="271604at2759"/>
<evidence type="ECO:0000256" key="7">
    <source>
        <dbReference type="ARBA" id="ARBA00022989"/>
    </source>
</evidence>
<evidence type="ECO:0000256" key="9">
    <source>
        <dbReference type="ARBA" id="ARBA00032607"/>
    </source>
</evidence>
<evidence type="ECO:0000256" key="5">
    <source>
        <dbReference type="ARBA" id="ARBA00022801"/>
    </source>
</evidence>
<feature type="transmembrane region" description="Helical" evidence="13">
    <location>
        <begin position="191"/>
        <end position="209"/>
    </location>
</feature>
<evidence type="ECO:0000256" key="10">
    <source>
        <dbReference type="ARBA" id="ARBA00047280"/>
    </source>
</evidence>
<evidence type="ECO:0000256" key="1">
    <source>
        <dbReference type="ARBA" id="ARBA00004477"/>
    </source>
</evidence>
<feature type="transmembrane region" description="Helical" evidence="13">
    <location>
        <begin position="80"/>
        <end position="103"/>
    </location>
</feature>
<keyword evidence="6" id="KW-0256">Endoplasmic reticulum</keyword>
<dbReference type="GO" id="GO:0071586">
    <property type="term" value="P:CAAX-box protein processing"/>
    <property type="evidence" value="ECO:0007669"/>
    <property type="project" value="InterPro"/>
</dbReference>
<dbReference type="GO" id="GO:0004222">
    <property type="term" value="F:metalloendopeptidase activity"/>
    <property type="evidence" value="ECO:0007669"/>
    <property type="project" value="InterPro"/>
</dbReference>
<sequence length="274" mass="31109">MIGCGMSISLSVLFPFSYVGLLHIADHNGKNRNDPQSILRRSVAALLNNIIFVAITYVVLLQQRIPSPLRSMGFRINGTLAAIILPSILISVLYTGQWLMIYFHGQLRRTFSISEWRASFKQPMWIRDAIVGPVTEEIAFRCCSAALFSNCFSPATTIIVSPLLFALSHFHHVIDDRRQGYVLSQSIIKRAFQFAYTYIFGAFATYLFLSTRHAMAPIVSHVLCNSMGLPLFNEIANFSDRWQRVLLWIMYGLGMCGFVVLFDPMTKSELYSNW</sequence>
<dbReference type="InterPro" id="IPR039731">
    <property type="entry name" value="Rce1"/>
</dbReference>